<accession>A0A1F5Z0P9</accession>
<name>A0A1F5Z0P9_9BACT</name>
<dbReference type="AlphaFoldDB" id="A0A1F5Z0P9"/>
<evidence type="ECO:0000313" key="2">
    <source>
        <dbReference type="Proteomes" id="UP000177354"/>
    </source>
</evidence>
<reference evidence="1 2" key="1">
    <citation type="journal article" date="2016" name="Nat. Commun.">
        <title>Thousands of microbial genomes shed light on interconnected biogeochemical processes in an aquifer system.</title>
        <authorList>
            <person name="Anantharaman K."/>
            <person name="Brown C.T."/>
            <person name="Hug L.A."/>
            <person name="Sharon I."/>
            <person name="Castelle C.J."/>
            <person name="Probst A.J."/>
            <person name="Thomas B.C."/>
            <person name="Singh A."/>
            <person name="Wilkins M.J."/>
            <person name="Karaoz U."/>
            <person name="Brodie E.L."/>
            <person name="Williams K.H."/>
            <person name="Hubbard S.S."/>
            <person name="Banfield J.F."/>
        </authorList>
    </citation>
    <scope>NUCLEOTIDE SEQUENCE [LARGE SCALE GENOMIC DNA]</scope>
</reference>
<dbReference type="Proteomes" id="UP000177354">
    <property type="component" value="Unassembled WGS sequence"/>
</dbReference>
<comment type="caution">
    <text evidence="1">The sequence shown here is derived from an EMBL/GenBank/DDBJ whole genome shotgun (WGS) entry which is preliminary data.</text>
</comment>
<evidence type="ECO:0000313" key="1">
    <source>
        <dbReference type="EMBL" id="OGG06039.1"/>
    </source>
</evidence>
<protein>
    <submittedName>
        <fullName evidence="1">Uncharacterized protein</fullName>
    </submittedName>
</protein>
<sequence length="557" mass="64525">MNNSNNFNIAIDPVEIHIRTYRSLLKSAGFVRVRNLEDSHKNMNSVLHEKASAGKIDTASFIYSLLRLPNCMSMVKKIILGQSIRVFKNNRFSKIESWQEVEAEGRRRKMYFNGKDTLAVYIASVTDVDDLISLTTAFQIEWNKLHHLLRSAENVVKTFESLLEKDDIVRFQKIWTDDYHKFLTAIKFRRVDFNIHLLSGSYMEYARATQYWWDHIEKSISGINFLDMPIYFVSSNTHSLINLITRFSLDEEKNLIDYLYKNQDDQLIKTWENLNKDNIHPAREYFLNYLSKKALRENKALKDRKLKLEKKLGIYRVQAKHNLDIDAQIIPLSQLPGSNLGKLLNTDLSELKKSHSLIVNIDYPLGWAAYQVLTEIGQNAGQVLGIYIMGKAAALNGQIGDILLPNTVYDEHTKNTYGIINCFSLGDFKKIFKNGLVLENQKTITTKGTFLESKTMLKNWFRDGFTDIEMEAGPYLNAIYEFIYYNRYEENEFINLTTTPFELGIAHYASDTPYSKAKNLGVRTLSYEGVEPTYSISQVILKKIIEREIRLLRENGQ</sequence>
<dbReference type="Pfam" id="PF21850">
    <property type="entry name" value="DUF6909"/>
    <property type="match status" value="1"/>
</dbReference>
<dbReference type="EMBL" id="MFJF01000019">
    <property type="protein sequence ID" value="OGG06039.1"/>
    <property type="molecule type" value="Genomic_DNA"/>
</dbReference>
<dbReference type="InterPro" id="IPR054204">
    <property type="entry name" value="DUF6909"/>
</dbReference>
<proteinExistence type="predicted"/>
<gene>
    <name evidence="1" type="ORF">A2777_00800</name>
</gene>
<organism evidence="1 2">
    <name type="scientific">Candidatus Gottesmanbacteria bacterium RIFCSPHIGHO2_01_FULL_40_15</name>
    <dbReference type="NCBI Taxonomy" id="1798376"/>
    <lineage>
        <taxon>Bacteria</taxon>
        <taxon>Candidatus Gottesmaniibacteriota</taxon>
    </lineage>
</organism>